<feature type="compositionally biased region" description="Polar residues" evidence="1">
    <location>
        <begin position="16"/>
        <end position="26"/>
    </location>
</feature>
<organism evidence="2">
    <name type="scientific">Eremomyces bilateralis CBS 781.70</name>
    <dbReference type="NCBI Taxonomy" id="1392243"/>
    <lineage>
        <taxon>Eukaryota</taxon>
        <taxon>Fungi</taxon>
        <taxon>Dikarya</taxon>
        <taxon>Ascomycota</taxon>
        <taxon>Pezizomycotina</taxon>
        <taxon>Dothideomycetes</taxon>
        <taxon>Dothideomycetes incertae sedis</taxon>
        <taxon>Eremomycetales</taxon>
        <taxon>Eremomycetaceae</taxon>
        <taxon>Eremomyces</taxon>
    </lineage>
</organism>
<dbReference type="GeneID" id="54418878"/>
<dbReference type="Proteomes" id="UP000504638">
    <property type="component" value="Unplaced"/>
</dbReference>
<dbReference type="AlphaFoldDB" id="A0A6G1FSL3"/>
<feature type="region of interest" description="Disordered" evidence="1">
    <location>
        <begin position="1"/>
        <end position="66"/>
    </location>
</feature>
<dbReference type="EMBL" id="ML975180">
    <property type="protein sequence ID" value="KAF1808726.1"/>
    <property type="molecule type" value="Genomic_DNA"/>
</dbReference>
<accession>A0A6G1FSL3</accession>
<reference evidence="2 4" key="1">
    <citation type="submission" date="2020-01" db="EMBL/GenBank/DDBJ databases">
        <authorList>
            <consortium name="DOE Joint Genome Institute"/>
            <person name="Haridas S."/>
            <person name="Albert R."/>
            <person name="Binder M."/>
            <person name="Bloem J."/>
            <person name="Labutti K."/>
            <person name="Salamov A."/>
            <person name="Andreopoulos B."/>
            <person name="Baker S.E."/>
            <person name="Barry K."/>
            <person name="Bills G."/>
            <person name="Bluhm B.H."/>
            <person name="Cannon C."/>
            <person name="Castanera R."/>
            <person name="Culley D.E."/>
            <person name="Daum C."/>
            <person name="Ezra D."/>
            <person name="Gonzalez J.B."/>
            <person name="Henrissat B."/>
            <person name="Kuo A."/>
            <person name="Liang C."/>
            <person name="Lipzen A."/>
            <person name="Lutzoni F."/>
            <person name="Magnuson J."/>
            <person name="Mondo S."/>
            <person name="Nolan M."/>
            <person name="Ohm R."/>
            <person name="Pangilinan J."/>
            <person name="Park H.-J."/>
            <person name="Ramirez L."/>
            <person name="Alfaro M."/>
            <person name="Sun H."/>
            <person name="Tritt A."/>
            <person name="Yoshinaga Y."/>
            <person name="Zwiers L.-H."/>
            <person name="Turgeon B.G."/>
            <person name="Goodwin S.B."/>
            <person name="Spatafora J.W."/>
            <person name="Crous P.W."/>
            <person name="Grigoriev I.V."/>
        </authorList>
    </citation>
    <scope>NUCLEOTIDE SEQUENCE</scope>
    <source>
        <strain evidence="2 4">CBS 781.70</strain>
    </source>
</reference>
<evidence type="ECO:0000313" key="2">
    <source>
        <dbReference type="EMBL" id="KAF1808726.1"/>
    </source>
</evidence>
<gene>
    <name evidence="2 4" type="ORF">P152DRAFT_452669</name>
</gene>
<sequence length="198" mass="22424">MSHDHDRDRDGGKTDQLVTSAPSLGTGTRFPEPSPTIIGWPQGIRGFQNGSMRRRTCSRRRSSKVSRRMRYTRRAPYRLTILDCRDRLDGKVTSQLSSPLRGARIDMHHAARRPWLLGLSMSNFQRRIFYPMPIRGSSITPVLLQYYSSITPVLPQYYSSITPVSSSPPRLRRCSAALLSWIRVPIKLTAGPGATEVR</sequence>
<evidence type="ECO:0000313" key="4">
    <source>
        <dbReference type="RefSeq" id="XP_033530357.1"/>
    </source>
</evidence>
<keyword evidence="3" id="KW-1185">Reference proteome</keyword>
<dbReference type="RefSeq" id="XP_033530357.1">
    <property type="nucleotide sequence ID" value="XM_033678308.1"/>
</dbReference>
<feature type="compositionally biased region" description="Basic residues" evidence="1">
    <location>
        <begin position="52"/>
        <end position="66"/>
    </location>
</feature>
<reference evidence="4" key="3">
    <citation type="submission" date="2025-04" db="UniProtKB">
        <authorList>
            <consortium name="RefSeq"/>
        </authorList>
    </citation>
    <scope>IDENTIFICATION</scope>
    <source>
        <strain evidence="4">CBS 781.70</strain>
    </source>
</reference>
<name>A0A6G1FSL3_9PEZI</name>
<evidence type="ECO:0000256" key="1">
    <source>
        <dbReference type="SAM" id="MobiDB-lite"/>
    </source>
</evidence>
<evidence type="ECO:0000313" key="3">
    <source>
        <dbReference type="Proteomes" id="UP000504638"/>
    </source>
</evidence>
<proteinExistence type="predicted"/>
<protein>
    <submittedName>
        <fullName evidence="2 4">Uncharacterized protein</fullName>
    </submittedName>
</protein>
<feature type="compositionally biased region" description="Basic and acidic residues" evidence="1">
    <location>
        <begin position="1"/>
        <end position="13"/>
    </location>
</feature>
<reference evidence="4" key="2">
    <citation type="submission" date="2020-04" db="EMBL/GenBank/DDBJ databases">
        <authorList>
            <consortium name="NCBI Genome Project"/>
        </authorList>
    </citation>
    <scope>NUCLEOTIDE SEQUENCE</scope>
    <source>
        <strain evidence="4">CBS 781.70</strain>
    </source>
</reference>